<feature type="transmembrane region" description="Helical" evidence="6">
    <location>
        <begin position="39"/>
        <end position="59"/>
    </location>
</feature>
<keyword evidence="9" id="KW-1185">Reference proteome</keyword>
<dbReference type="Pfam" id="PF03772">
    <property type="entry name" value="Competence"/>
    <property type="match status" value="1"/>
</dbReference>
<dbReference type="InterPro" id="IPR004797">
    <property type="entry name" value="Competence_ComEC/Rec2"/>
</dbReference>
<feature type="transmembrane region" description="Helical" evidence="6">
    <location>
        <begin position="12"/>
        <end position="33"/>
    </location>
</feature>
<feature type="domain" description="Metallo-beta-lactamase" evidence="7">
    <location>
        <begin position="546"/>
        <end position="745"/>
    </location>
</feature>
<evidence type="ECO:0000256" key="3">
    <source>
        <dbReference type="ARBA" id="ARBA00022692"/>
    </source>
</evidence>
<dbReference type="Proteomes" id="UP001160334">
    <property type="component" value="Unassembled WGS sequence"/>
</dbReference>
<comment type="subcellular location">
    <subcellularLocation>
        <location evidence="1">Cell membrane</location>
        <topology evidence="1">Multi-pass membrane protein</topology>
    </subcellularLocation>
</comment>
<gene>
    <name evidence="8" type="ORF">M2280_003975</name>
</gene>
<protein>
    <submittedName>
        <fullName evidence="8">Competence protein ComEC</fullName>
    </submittedName>
</protein>
<dbReference type="InterPro" id="IPR035681">
    <property type="entry name" value="ComA-like_MBL"/>
</dbReference>
<keyword evidence="5 6" id="KW-0472">Membrane</keyword>
<accession>A0ABT6MEJ5</accession>
<comment type="caution">
    <text evidence="8">The sequence shown here is derived from an EMBL/GenBank/DDBJ whole genome shotgun (WGS) entry which is preliminary data.</text>
</comment>
<evidence type="ECO:0000256" key="4">
    <source>
        <dbReference type="ARBA" id="ARBA00022989"/>
    </source>
</evidence>
<name>A0ABT6MEJ5_9NOCA</name>
<dbReference type="Pfam" id="PF00753">
    <property type="entry name" value="Lactamase_B"/>
    <property type="match status" value="1"/>
</dbReference>
<proteinExistence type="predicted"/>
<dbReference type="InterPro" id="IPR052159">
    <property type="entry name" value="Competence_DNA_uptake"/>
</dbReference>
<dbReference type="InterPro" id="IPR001279">
    <property type="entry name" value="Metallo-B-lactamas"/>
</dbReference>
<feature type="transmembrane region" description="Helical" evidence="6">
    <location>
        <begin position="312"/>
        <end position="328"/>
    </location>
</feature>
<feature type="transmembrane region" description="Helical" evidence="6">
    <location>
        <begin position="416"/>
        <end position="438"/>
    </location>
</feature>
<dbReference type="Gene3D" id="3.60.15.10">
    <property type="entry name" value="Ribonuclease Z/Hydroxyacylglutathione hydrolase-like"/>
    <property type="match status" value="1"/>
</dbReference>
<keyword evidence="4 6" id="KW-1133">Transmembrane helix</keyword>
<feature type="transmembrane region" description="Helical" evidence="6">
    <location>
        <begin position="389"/>
        <end position="410"/>
    </location>
</feature>
<evidence type="ECO:0000256" key="5">
    <source>
        <dbReference type="ARBA" id="ARBA00023136"/>
    </source>
</evidence>
<evidence type="ECO:0000313" key="9">
    <source>
        <dbReference type="Proteomes" id="UP001160334"/>
    </source>
</evidence>
<feature type="transmembrane region" description="Helical" evidence="6">
    <location>
        <begin position="359"/>
        <end position="377"/>
    </location>
</feature>
<dbReference type="PANTHER" id="PTHR30619">
    <property type="entry name" value="DNA INTERNALIZATION/COMPETENCE PROTEIN COMEC/REC2"/>
    <property type="match status" value="1"/>
</dbReference>
<dbReference type="SMART" id="SM00849">
    <property type="entry name" value="Lactamase_B"/>
    <property type="match status" value="1"/>
</dbReference>
<feature type="transmembrane region" description="Helical" evidence="6">
    <location>
        <begin position="510"/>
        <end position="528"/>
    </location>
</feature>
<evidence type="ECO:0000313" key="8">
    <source>
        <dbReference type="EMBL" id="MDH6282738.1"/>
    </source>
</evidence>
<feature type="transmembrane region" description="Helical" evidence="6">
    <location>
        <begin position="335"/>
        <end position="353"/>
    </location>
</feature>
<feature type="transmembrane region" description="Helical" evidence="6">
    <location>
        <begin position="289"/>
        <end position="306"/>
    </location>
</feature>
<keyword evidence="3 6" id="KW-0812">Transmembrane</keyword>
<dbReference type="SUPFAM" id="SSF56281">
    <property type="entry name" value="Metallo-hydrolase/oxidoreductase"/>
    <property type="match status" value="1"/>
</dbReference>
<dbReference type="NCBIfam" id="TIGR00360">
    <property type="entry name" value="ComEC_N-term"/>
    <property type="match status" value="1"/>
</dbReference>
<evidence type="ECO:0000256" key="6">
    <source>
        <dbReference type="SAM" id="Phobius"/>
    </source>
</evidence>
<reference evidence="8 9" key="1">
    <citation type="submission" date="2023-04" db="EMBL/GenBank/DDBJ databases">
        <title>Forest soil microbial communities from Buena Vista Peninsula, Colon Province, Panama.</title>
        <authorList>
            <person name="Bouskill N."/>
        </authorList>
    </citation>
    <scope>NUCLEOTIDE SEQUENCE [LARGE SCALE GENOMIC DNA]</scope>
    <source>
        <strain evidence="8 9">CFH S0262</strain>
    </source>
</reference>
<evidence type="ECO:0000256" key="1">
    <source>
        <dbReference type="ARBA" id="ARBA00004651"/>
    </source>
</evidence>
<feature type="transmembrane region" description="Helical" evidence="6">
    <location>
        <begin position="445"/>
        <end position="465"/>
    </location>
</feature>
<dbReference type="EMBL" id="JARXVC010000011">
    <property type="protein sequence ID" value="MDH6282738.1"/>
    <property type="molecule type" value="Genomic_DNA"/>
</dbReference>
<organism evidence="8 9">
    <name type="scientific">Prescottella agglutinans</name>
    <dbReference type="NCBI Taxonomy" id="1644129"/>
    <lineage>
        <taxon>Bacteria</taxon>
        <taxon>Bacillati</taxon>
        <taxon>Actinomycetota</taxon>
        <taxon>Actinomycetes</taxon>
        <taxon>Mycobacteriales</taxon>
        <taxon>Nocardiaceae</taxon>
        <taxon>Prescottella</taxon>
    </lineage>
</organism>
<feature type="transmembrane region" description="Helical" evidence="6">
    <location>
        <begin position="66"/>
        <end position="91"/>
    </location>
</feature>
<dbReference type="NCBIfam" id="TIGR00361">
    <property type="entry name" value="ComEC_Rec2"/>
    <property type="match status" value="1"/>
</dbReference>
<dbReference type="InterPro" id="IPR004477">
    <property type="entry name" value="ComEC_N"/>
</dbReference>
<sequence>MSSPASDRLRPLDLRLVPSAATCWAATIVGMLAGWRTAAVLGIALAGVGALSAVAVVGVRRRGASPIVVGVGVAAVAAALLGAGFAAAIAVRAHAVAVHPLAAKAATQASATLTVVVDDDPKPLRSSGFGGRRQLMIRASLRSVTDAGGTTSAGGSVLVFAEAPQWEKLLPGQQVSLRGRLAAPERSDLTVAVVRAAGPPSSVDPPPTIQRWAGGVRERLASAAASGLPPDQAGLLPGLVVGDTSALPQAVKDAFTAAGLSHLTAVSGANVSIVLGAVLLIVRGLGIGPRAGAVLAGVALAAFVVIARPSPSVLRAAAMGCVALLALVTGRRRQAIPALAASVVVLLALFPTLAVDFGFALSVAATAGLVVISPILVDRLQARRWPRWLAEMCAVAVAAFVVTAPLVAAMSGTVSVVSIVANILVAPVVAPITVVGAVTAVLAAVWAPAAALVVRIAGPPLWWLLEVADRAADVPGATVVVAGGLAGAAVVAVGLVLVGLAARFRWSRRILLALVIGVAAVWVPTRVYTPGWPAAGWSFVACDVGQGDGLVLSMGDGRAVVVDAGPDPEPMDRCLRRLGVEEIALVIVTHLHADHYGGLEGVLHGRAVGAIAIGPSDLPGGGFRFVSGAGSRADVARVRLEPGRDLTLGRLRLQVLGPVVPPPRTEEAADDAANDTSLVIRAYTPAGTILLTGDVEEAGQRALLRSGVSLRADVLKVPHHGSRTTAPEFIAAVRPRLAVISVGAGNPFGHPNPGIVDRLTALGAVTMRTDVDGDVAVVRSGSGALAVVGRSHGTIVR</sequence>
<evidence type="ECO:0000256" key="2">
    <source>
        <dbReference type="ARBA" id="ARBA00022475"/>
    </source>
</evidence>
<feature type="transmembrane region" description="Helical" evidence="6">
    <location>
        <begin position="260"/>
        <end position="282"/>
    </location>
</feature>
<dbReference type="RefSeq" id="WP_280762040.1">
    <property type="nucleotide sequence ID" value="NZ_JARXVC010000011.1"/>
</dbReference>
<dbReference type="InterPro" id="IPR036866">
    <property type="entry name" value="RibonucZ/Hydroxyglut_hydro"/>
</dbReference>
<keyword evidence="2" id="KW-1003">Cell membrane</keyword>
<dbReference type="CDD" id="cd07731">
    <property type="entry name" value="ComA-like_MBL-fold"/>
    <property type="match status" value="1"/>
</dbReference>
<evidence type="ECO:0000259" key="7">
    <source>
        <dbReference type="SMART" id="SM00849"/>
    </source>
</evidence>
<dbReference type="PANTHER" id="PTHR30619:SF1">
    <property type="entry name" value="RECOMBINATION PROTEIN 2"/>
    <property type="match status" value="1"/>
</dbReference>
<feature type="transmembrane region" description="Helical" evidence="6">
    <location>
        <begin position="477"/>
        <end position="498"/>
    </location>
</feature>